<keyword evidence="1" id="KW-0677">Repeat</keyword>
<evidence type="ECO:0000256" key="2">
    <source>
        <dbReference type="ARBA" id="ARBA00022803"/>
    </source>
</evidence>
<accession>A0A2V3IVQ2</accession>
<keyword evidence="4" id="KW-1185">Reference proteome</keyword>
<protein>
    <submittedName>
        <fullName evidence="3">Tetratricopeptide repeat protein 27</fullName>
    </submittedName>
</protein>
<dbReference type="AlphaFoldDB" id="A0A2V3IVQ2"/>
<dbReference type="EMBL" id="NBIV01000042">
    <property type="protein sequence ID" value="PXF46226.1"/>
    <property type="molecule type" value="Genomic_DNA"/>
</dbReference>
<proteinExistence type="predicted"/>
<dbReference type="PANTHER" id="PTHR16193:SF0">
    <property type="entry name" value="TETRATRICOPEPTIDE REPEAT PROTEIN 27"/>
    <property type="match status" value="1"/>
</dbReference>
<dbReference type="PANTHER" id="PTHR16193">
    <property type="entry name" value="TETRATRICOPEPTIDE REPEAT PROTEIN 27"/>
    <property type="match status" value="1"/>
</dbReference>
<comment type="caution">
    <text evidence="3">The sequence shown here is derived from an EMBL/GenBank/DDBJ whole genome shotgun (WGS) entry which is preliminary data.</text>
</comment>
<dbReference type="STRING" id="448386.A0A2V3IVQ2"/>
<organism evidence="3 4">
    <name type="scientific">Gracilariopsis chorda</name>
    <dbReference type="NCBI Taxonomy" id="448386"/>
    <lineage>
        <taxon>Eukaryota</taxon>
        <taxon>Rhodophyta</taxon>
        <taxon>Florideophyceae</taxon>
        <taxon>Rhodymeniophycidae</taxon>
        <taxon>Gracilariales</taxon>
        <taxon>Gracilariaceae</taxon>
        <taxon>Gracilariopsis</taxon>
    </lineage>
</organism>
<evidence type="ECO:0000256" key="1">
    <source>
        <dbReference type="ARBA" id="ARBA00022737"/>
    </source>
</evidence>
<evidence type="ECO:0000313" key="4">
    <source>
        <dbReference type="Proteomes" id="UP000247409"/>
    </source>
</evidence>
<dbReference type="Proteomes" id="UP000247409">
    <property type="component" value="Unassembled WGS sequence"/>
</dbReference>
<keyword evidence="2" id="KW-0802">TPR repeat</keyword>
<sequence length="505" mass="57115">MCYRSEQPIEDTNHHHQIVQEEDDKADDFDLLPAPVADGNDTIADEDDDFRQVLSEDKAHDRQLAALAYIELAHVQRLFYDGDGALASLKNAGRLYRVTFRLTGDMGVRTKHQSKPTAQLISRAFVLNDPSDSFVGDIQVCDEDVLGFVKLTSSDEILSQAISEKIEIDDNDEELANPETIGAEMRSLTPLQPLALCYASGILARNASHVLTKEEMSPFVSLVIEGAKSPYGTSSVLELRALMLRVELEGERGRFLERCMHQMEENGRFVDDSFESLDKDLRYSAAAERNMFLYGSSLPPRMEVKKELAFSFGRNGLVRSAMEIFEELEFLDELVDCLRLIGNIGAAEHLVRKEIDQLEKAVLDDGISDDATSDLSFSKGASTRAVQSRATKRPRLLCVLGDVTRPQEHFETAWEESGHRYARAKRAFGLMCIESEQWEAAMGHYKQALAINSFFPESLSFTDALQYIKETYRLAPMRSRELFNKHLKTEKLGTTWPKFCMIWER</sequence>
<dbReference type="InterPro" id="IPR044244">
    <property type="entry name" value="TTC27/Emw1"/>
</dbReference>
<name>A0A2V3IVQ2_9FLOR</name>
<gene>
    <name evidence="3" type="ORF">BWQ96_04011</name>
</gene>
<evidence type="ECO:0000313" key="3">
    <source>
        <dbReference type="EMBL" id="PXF46226.1"/>
    </source>
</evidence>
<dbReference type="OrthoDB" id="1936594at2759"/>
<reference evidence="3 4" key="1">
    <citation type="journal article" date="2018" name="Mol. Biol. Evol.">
        <title>Analysis of the draft genome of the red seaweed Gracilariopsis chorda provides insights into genome size evolution in Rhodophyta.</title>
        <authorList>
            <person name="Lee J."/>
            <person name="Yang E.C."/>
            <person name="Graf L."/>
            <person name="Yang J.H."/>
            <person name="Qiu H."/>
            <person name="Zel Zion U."/>
            <person name="Chan C.X."/>
            <person name="Stephens T.G."/>
            <person name="Weber A.P.M."/>
            <person name="Boo G.H."/>
            <person name="Boo S.M."/>
            <person name="Kim K.M."/>
            <person name="Shin Y."/>
            <person name="Jung M."/>
            <person name="Lee S.J."/>
            <person name="Yim H.S."/>
            <person name="Lee J.H."/>
            <person name="Bhattacharya D."/>
            <person name="Yoon H.S."/>
        </authorList>
    </citation>
    <scope>NUCLEOTIDE SEQUENCE [LARGE SCALE GENOMIC DNA]</scope>
    <source>
        <strain evidence="3 4">SKKU-2015</strain>
        <tissue evidence="3">Whole body</tissue>
    </source>
</reference>